<dbReference type="PANTHER" id="PTHR35910">
    <property type="entry name" value="2EXR DOMAIN-CONTAINING PROTEIN"/>
    <property type="match status" value="1"/>
</dbReference>
<feature type="domain" description="2EXR" evidence="2">
    <location>
        <begin position="54"/>
        <end position="187"/>
    </location>
</feature>
<accession>A0A8H4W5J7</accession>
<dbReference type="PANTHER" id="PTHR35910:SF6">
    <property type="entry name" value="2EXR DOMAIN-CONTAINING PROTEIN"/>
    <property type="match status" value="1"/>
</dbReference>
<evidence type="ECO:0000313" key="4">
    <source>
        <dbReference type="Proteomes" id="UP000566819"/>
    </source>
</evidence>
<protein>
    <recommendedName>
        <fullName evidence="2">2EXR domain-containing protein</fullName>
    </recommendedName>
</protein>
<comment type="caution">
    <text evidence="3">The sequence shown here is derived from an EMBL/GenBank/DDBJ whole genome shotgun (WGS) entry which is preliminary data.</text>
</comment>
<sequence>MGRGPRKFTVPSKESLQSQSKANSASSSKTALNEWTVAISKAREDHAPAEVPGFKKFEHLPTEIRRMIWDFSLPDPRVLNIHMHIEEKSFHRCVAYSFTASLLPTSGQLHLDDPFTEDQKHHVFEKVPKGPTILAVCRESRDVALKRYQLAFGGGHLLPVRHLVKKKWERMQIFEKRIWIDFERDVVFLNMNGVFFESHLEQQRFTNYAGEDAKKIRRLGLGGVTTWASSGMITLFPQAYEISRGMRAFEGLEELLIYDNRVDERGELRNLSPGGIPDPMMDGEFIRKRLVDEIGIAKCQDESWTTRVPAVRIVQSSDSI</sequence>
<dbReference type="AlphaFoldDB" id="A0A8H4W5J7"/>
<name>A0A8H4W5J7_9HELO</name>
<dbReference type="Proteomes" id="UP000566819">
    <property type="component" value="Unassembled WGS sequence"/>
</dbReference>
<reference evidence="3 4" key="1">
    <citation type="submission" date="2020-03" db="EMBL/GenBank/DDBJ databases">
        <title>Draft Genome Sequence of Cudoniella acicularis.</title>
        <authorList>
            <person name="Buettner E."/>
            <person name="Kellner H."/>
        </authorList>
    </citation>
    <scope>NUCLEOTIDE SEQUENCE [LARGE SCALE GENOMIC DNA]</scope>
    <source>
        <strain evidence="3 4">DSM 108380</strain>
    </source>
</reference>
<evidence type="ECO:0000313" key="3">
    <source>
        <dbReference type="EMBL" id="KAF4634256.1"/>
    </source>
</evidence>
<evidence type="ECO:0000259" key="2">
    <source>
        <dbReference type="Pfam" id="PF20150"/>
    </source>
</evidence>
<feature type="region of interest" description="Disordered" evidence="1">
    <location>
        <begin position="1"/>
        <end position="31"/>
    </location>
</feature>
<evidence type="ECO:0000256" key="1">
    <source>
        <dbReference type="SAM" id="MobiDB-lite"/>
    </source>
</evidence>
<organism evidence="3 4">
    <name type="scientific">Cudoniella acicularis</name>
    <dbReference type="NCBI Taxonomy" id="354080"/>
    <lineage>
        <taxon>Eukaryota</taxon>
        <taxon>Fungi</taxon>
        <taxon>Dikarya</taxon>
        <taxon>Ascomycota</taxon>
        <taxon>Pezizomycotina</taxon>
        <taxon>Leotiomycetes</taxon>
        <taxon>Helotiales</taxon>
        <taxon>Tricladiaceae</taxon>
        <taxon>Cudoniella</taxon>
    </lineage>
</organism>
<dbReference type="OrthoDB" id="3513892at2759"/>
<dbReference type="InterPro" id="IPR045518">
    <property type="entry name" value="2EXR"/>
</dbReference>
<feature type="compositionally biased region" description="Low complexity" evidence="1">
    <location>
        <begin position="15"/>
        <end position="31"/>
    </location>
</feature>
<gene>
    <name evidence="3" type="ORF">G7Y89_g3839</name>
</gene>
<dbReference type="EMBL" id="JAAMPI010000197">
    <property type="protein sequence ID" value="KAF4634256.1"/>
    <property type="molecule type" value="Genomic_DNA"/>
</dbReference>
<dbReference type="Pfam" id="PF20150">
    <property type="entry name" value="2EXR"/>
    <property type="match status" value="1"/>
</dbReference>
<proteinExistence type="predicted"/>
<keyword evidence="4" id="KW-1185">Reference proteome</keyword>